<dbReference type="RefSeq" id="WP_143381337.1">
    <property type="nucleotide sequence ID" value="NZ_CP041637.1"/>
</dbReference>
<dbReference type="EMBL" id="CP041637">
    <property type="protein sequence ID" value="QDO94452.1"/>
    <property type="molecule type" value="Genomic_DNA"/>
</dbReference>
<dbReference type="Proteomes" id="UP000319209">
    <property type="component" value="Chromosome"/>
</dbReference>
<evidence type="ECO:0008006" key="4">
    <source>
        <dbReference type="Google" id="ProtNLM"/>
    </source>
</evidence>
<evidence type="ECO:0000313" key="2">
    <source>
        <dbReference type="EMBL" id="QDO94452.1"/>
    </source>
</evidence>
<name>A0A516GSF6_9FLAO</name>
<keyword evidence="3" id="KW-1185">Reference proteome</keyword>
<dbReference type="OrthoDB" id="1348500at2"/>
<organism evidence="2 3">
    <name type="scientific">Formosa sediminum</name>
    <dbReference type="NCBI Taxonomy" id="2594004"/>
    <lineage>
        <taxon>Bacteria</taxon>
        <taxon>Pseudomonadati</taxon>
        <taxon>Bacteroidota</taxon>
        <taxon>Flavobacteriia</taxon>
        <taxon>Flavobacteriales</taxon>
        <taxon>Flavobacteriaceae</taxon>
        <taxon>Formosa</taxon>
    </lineage>
</organism>
<dbReference type="KEGG" id="fop:FNB79_10920"/>
<evidence type="ECO:0000256" key="1">
    <source>
        <dbReference type="SAM" id="SignalP"/>
    </source>
</evidence>
<proteinExistence type="predicted"/>
<dbReference type="AlphaFoldDB" id="A0A516GSF6"/>
<evidence type="ECO:0000313" key="3">
    <source>
        <dbReference type="Proteomes" id="UP000319209"/>
    </source>
</evidence>
<accession>A0A516GSF6</accession>
<keyword evidence="1" id="KW-0732">Signal</keyword>
<feature type="chain" id="PRO_5021762898" description="DUF3299 domain-containing protein" evidence="1">
    <location>
        <begin position="20"/>
        <end position="145"/>
    </location>
</feature>
<sequence>MKNKLLLVINLVCSSLCFSQQTVTWDDLSHVSYSEKKFPGYDEYFLSPIFLNPVKALEGKQISVTGFFLNIAPEDNVYILSKGPMSSCFFCGEGESNTIIELQFKDKPYFKTDALVTVTGTLKLNSDDVEHFIFILNDCKAQHIN</sequence>
<gene>
    <name evidence="2" type="ORF">FNB79_10920</name>
</gene>
<feature type="signal peptide" evidence="1">
    <location>
        <begin position="1"/>
        <end position="19"/>
    </location>
</feature>
<protein>
    <recommendedName>
        <fullName evidence="4">DUF3299 domain-containing protein</fullName>
    </recommendedName>
</protein>
<reference evidence="2 3" key="1">
    <citation type="submission" date="2019-07" db="EMBL/GenBank/DDBJ databases">
        <title>Genome sequencing for Formosa sp. PS13.</title>
        <authorList>
            <person name="Park S.-J."/>
        </authorList>
    </citation>
    <scope>NUCLEOTIDE SEQUENCE [LARGE SCALE GENOMIC DNA]</scope>
    <source>
        <strain evidence="2 3">PS13</strain>
    </source>
</reference>